<accession>A0A6P9CVA9</accession>
<sequence>MSKCGVTATQFKLYPGESLVVKGTILPDSKEFEINLGKDCDNLVLHYNARFDCKGDVNTVVCNSRRGSAWEAEERPPDFPFHHNCEVEITFSFTDKDIRVKTEGSGEIIFPNRLDLNLIDYLGVDGDFRIKSVTFP</sequence>
<evidence type="ECO:0000259" key="3">
    <source>
        <dbReference type="PROSITE" id="PS51304"/>
    </source>
</evidence>
<dbReference type="Gene3D" id="2.60.120.200">
    <property type="match status" value="1"/>
</dbReference>
<evidence type="ECO:0000256" key="2">
    <source>
        <dbReference type="RuleBase" id="RU102079"/>
    </source>
</evidence>
<keyword evidence="4" id="KW-1185">Reference proteome</keyword>
<dbReference type="CDD" id="cd00070">
    <property type="entry name" value="GLECT"/>
    <property type="match status" value="1"/>
</dbReference>
<dbReference type="InParanoid" id="A0A6P9CVA9"/>
<dbReference type="AlphaFoldDB" id="A0A6P9CVA9"/>
<dbReference type="Pfam" id="PF00337">
    <property type="entry name" value="Gal-bind_lectin"/>
    <property type="match status" value="1"/>
</dbReference>
<name>A0A6P9CVA9_PANGU</name>
<dbReference type="PROSITE" id="PS51304">
    <property type="entry name" value="GALECTIN"/>
    <property type="match status" value="1"/>
</dbReference>
<dbReference type="Proteomes" id="UP001652622">
    <property type="component" value="Unplaced"/>
</dbReference>
<dbReference type="GO" id="GO:0005615">
    <property type="term" value="C:extracellular space"/>
    <property type="evidence" value="ECO:0007669"/>
    <property type="project" value="TreeGrafter"/>
</dbReference>
<dbReference type="GO" id="GO:0043236">
    <property type="term" value="F:laminin binding"/>
    <property type="evidence" value="ECO:0007669"/>
    <property type="project" value="TreeGrafter"/>
</dbReference>
<dbReference type="GO" id="GO:0030395">
    <property type="term" value="F:lactose binding"/>
    <property type="evidence" value="ECO:0007669"/>
    <property type="project" value="TreeGrafter"/>
</dbReference>
<dbReference type="SMART" id="SM00908">
    <property type="entry name" value="Gal-bind_lectin"/>
    <property type="match status" value="1"/>
</dbReference>
<dbReference type="InterPro" id="IPR013320">
    <property type="entry name" value="ConA-like_dom_sf"/>
</dbReference>
<proteinExistence type="predicted"/>
<dbReference type="PANTHER" id="PTHR11346">
    <property type="entry name" value="GALECTIN"/>
    <property type="match status" value="1"/>
</dbReference>
<dbReference type="OrthoDB" id="8443340at2759"/>
<evidence type="ECO:0000313" key="4">
    <source>
        <dbReference type="Proteomes" id="UP001652622"/>
    </source>
</evidence>
<dbReference type="InterPro" id="IPR044156">
    <property type="entry name" value="Galectin-like"/>
</dbReference>
<dbReference type="OMA" id="CGVTATQ"/>
<protein>
    <recommendedName>
        <fullName evidence="2">Galectin</fullName>
    </recommendedName>
</protein>
<evidence type="ECO:0000256" key="1">
    <source>
        <dbReference type="ARBA" id="ARBA00022734"/>
    </source>
</evidence>
<dbReference type="KEGG" id="pgut:117673697"/>
<dbReference type="PANTHER" id="PTHR11346:SF97">
    <property type="entry name" value="GALECTIN-1"/>
    <property type="match status" value="1"/>
</dbReference>
<dbReference type="RefSeq" id="XP_034287122.1">
    <property type="nucleotide sequence ID" value="XM_034431231.2"/>
</dbReference>
<dbReference type="GeneID" id="117673697"/>
<gene>
    <name evidence="5" type="primary">LOC117673697</name>
</gene>
<evidence type="ECO:0000313" key="5">
    <source>
        <dbReference type="RefSeq" id="XP_034287122.1"/>
    </source>
</evidence>
<keyword evidence="1 2" id="KW-0430">Lectin</keyword>
<dbReference type="FunFam" id="2.60.120.200:FF:000021">
    <property type="entry name" value="Galectin"/>
    <property type="match status" value="1"/>
</dbReference>
<dbReference type="SUPFAM" id="SSF49899">
    <property type="entry name" value="Concanavalin A-like lectins/glucanases"/>
    <property type="match status" value="1"/>
</dbReference>
<feature type="domain" description="Galectin" evidence="3">
    <location>
        <begin position="5"/>
        <end position="136"/>
    </location>
</feature>
<organism evidence="4 5">
    <name type="scientific">Pantherophis guttatus</name>
    <name type="common">Corn snake</name>
    <name type="synonym">Elaphe guttata</name>
    <dbReference type="NCBI Taxonomy" id="94885"/>
    <lineage>
        <taxon>Eukaryota</taxon>
        <taxon>Metazoa</taxon>
        <taxon>Chordata</taxon>
        <taxon>Craniata</taxon>
        <taxon>Vertebrata</taxon>
        <taxon>Euteleostomi</taxon>
        <taxon>Lepidosauria</taxon>
        <taxon>Squamata</taxon>
        <taxon>Bifurcata</taxon>
        <taxon>Unidentata</taxon>
        <taxon>Episquamata</taxon>
        <taxon>Toxicofera</taxon>
        <taxon>Serpentes</taxon>
        <taxon>Colubroidea</taxon>
        <taxon>Colubridae</taxon>
        <taxon>Colubrinae</taxon>
        <taxon>Pantherophis</taxon>
    </lineage>
</organism>
<reference evidence="5" key="1">
    <citation type="submission" date="2025-08" db="UniProtKB">
        <authorList>
            <consortium name="RefSeq"/>
        </authorList>
    </citation>
    <scope>IDENTIFICATION</scope>
    <source>
        <tissue evidence="5">Blood</tissue>
    </source>
</reference>
<dbReference type="SMART" id="SM00276">
    <property type="entry name" value="GLECT"/>
    <property type="match status" value="1"/>
</dbReference>
<dbReference type="InterPro" id="IPR001079">
    <property type="entry name" value="Galectin_CRD"/>
</dbReference>